<dbReference type="CDD" id="cd14498">
    <property type="entry name" value="DSP"/>
    <property type="match status" value="1"/>
</dbReference>
<evidence type="ECO:0000259" key="6">
    <source>
        <dbReference type="PROSITE" id="PS50056"/>
    </source>
</evidence>
<comment type="similarity">
    <text evidence="1">Belongs to the protein-tyrosine phosphatase family. Non-receptor class dual specificity subfamily.</text>
</comment>
<dbReference type="Pfam" id="PF00782">
    <property type="entry name" value="DSPc"/>
    <property type="match status" value="1"/>
</dbReference>
<organism evidence="7 8">
    <name type="scientific">Cymbomonas tetramitiformis</name>
    <dbReference type="NCBI Taxonomy" id="36881"/>
    <lineage>
        <taxon>Eukaryota</taxon>
        <taxon>Viridiplantae</taxon>
        <taxon>Chlorophyta</taxon>
        <taxon>Pyramimonadophyceae</taxon>
        <taxon>Pyramimonadales</taxon>
        <taxon>Pyramimonadaceae</taxon>
        <taxon>Cymbomonas</taxon>
    </lineage>
</organism>
<evidence type="ECO:0000256" key="4">
    <source>
        <dbReference type="ARBA" id="ARBA00022912"/>
    </source>
</evidence>
<dbReference type="PANTHER" id="PTHR10159">
    <property type="entry name" value="DUAL SPECIFICITY PROTEIN PHOSPHATASE"/>
    <property type="match status" value="1"/>
</dbReference>
<evidence type="ECO:0000259" key="5">
    <source>
        <dbReference type="PROSITE" id="PS50054"/>
    </source>
</evidence>
<dbReference type="EC" id="3.1.3.48" evidence="2"/>
<dbReference type="Gene3D" id="3.90.190.10">
    <property type="entry name" value="Protein tyrosine phosphatase superfamily"/>
    <property type="match status" value="1"/>
</dbReference>
<dbReference type="PROSITE" id="PS50054">
    <property type="entry name" value="TYR_PHOSPHATASE_DUAL"/>
    <property type="match status" value="1"/>
</dbReference>
<proteinExistence type="inferred from homology"/>
<evidence type="ECO:0000256" key="3">
    <source>
        <dbReference type="ARBA" id="ARBA00022801"/>
    </source>
</evidence>
<keyword evidence="8" id="KW-1185">Reference proteome</keyword>
<dbReference type="InterPro" id="IPR020422">
    <property type="entry name" value="TYR_PHOSPHATASE_DUAL_dom"/>
</dbReference>
<dbReference type="AlphaFoldDB" id="A0AAE0BT60"/>
<accession>A0AAE0BT60</accession>
<dbReference type="GO" id="GO:0005737">
    <property type="term" value="C:cytoplasm"/>
    <property type="evidence" value="ECO:0007669"/>
    <property type="project" value="TreeGrafter"/>
</dbReference>
<dbReference type="SMART" id="SM00195">
    <property type="entry name" value="DSPc"/>
    <property type="match status" value="1"/>
</dbReference>
<keyword evidence="3" id="KW-0378">Hydrolase</keyword>
<comment type="caution">
    <text evidence="7">The sequence shown here is derived from an EMBL/GenBank/DDBJ whole genome shotgun (WGS) entry which is preliminary data.</text>
</comment>
<dbReference type="InterPro" id="IPR029021">
    <property type="entry name" value="Prot-tyrosine_phosphatase-like"/>
</dbReference>
<evidence type="ECO:0000313" key="8">
    <source>
        <dbReference type="Proteomes" id="UP001190700"/>
    </source>
</evidence>
<sequence>MLQEHLNGADQILPGIWLGGASASRDLDHLRAANIAYILNITETEPNHFEDQIKYLKVPVPDYDNTNLLVFFEVCCDFMASAGVQKKGVLVHCAAGVSRSCTALVAYLMKHYEWSLEDALAKVKAKRRVIKPNPGFLSQLEEWQQHLQNGSLPSTNPPPSAPVNMTETEGSIRRVQPWLERSKALYMLSNQPSTRHLVDTPVYDVNNGQLDLQGGDDHLILPSALDHVLGSGAPETLVTWLEDLIGEAAAHKLRKSVDVIALLRETMLSEAWWECWVGENKLEENCVRWTRACGEDAICAAAREVPPDKSSPSVQRLVELIDIPPLFSTKRIRVNE</sequence>
<keyword evidence="4" id="KW-0904">Protein phosphatase</keyword>
<gene>
    <name evidence="7" type="ORF">CYMTET_47992</name>
</gene>
<protein>
    <recommendedName>
        <fullName evidence="2">protein-tyrosine-phosphatase</fullName>
        <ecNumber evidence="2">3.1.3.48</ecNumber>
    </recommendedName>
</protein>
<dbReference type="GO" id="GO:0043409">
    <property type="term" value="P:negative regulation of MAPK cascade"/>
    <property type="evidence" value="ECO:0007669"/>
    <property type="project" value="TreeGrafter"/>
</dbReference>
<dbReference type="PROSITE" id="PS50056">
    <property type="entry name" value="TYR_PHOSPHATASE_2"/>
    <property type="match status" value="1"/>
</dbReference>
<dbReference type="PANTHER" id="PTHR10159:SF519">
    <property type="entry name" value="DUAL SPECIFICITY PROTEIN PHOSPHATASE MPK3"/>
    <property type="match status" value="1"/>
</dbReference>
<feature type="domain" description="Tyrosine-protein phosphatase" evidence="5">
    <location>
        <begin position="8"/>
        <end position="149"/>
    </location>
</feature>
<dbReference type="SUPFAM" id="SSF52799">
    <property type="entry name" value="(Phosphotyrosine protein) phosphatases II"/>
    <property type="match status" value="1"/>
</dbReference>
<feature type="domain" description="Tyrosine specific protein phosphatases" evidence="6">
    <location>
        <begin position="69"/>
        <end position="127"/>
    </location>
</feature>
<dbReference type="Proteomes" id="UP001190700">
    <property type="component" value="Unassembled WGS sequence"/>
</dbReference>
<name>A0AAE0BT60_9CHLO</name>
<dbReference type="InterPro" id="IPR000387">
    <property type="entry name" value="Tyr_Pase_dom"/>
</dbReference>
<dbReference type="EMBL" id="LGRX02033195">
    <property type="protein sequence ID" value="KAK3242311.1"/>
    <property type="molecule type" value="Genomic_DNA"/>
</dbReference>
<evidence type="ECO:0000256" key="2">
    <source>
        <dbReference type="ARBA" id="ARBA00013064"/>
    </source>
</evidence>
<dbReference type="GO" id="GO:0004725">
    <property type="term" value="F:protein tyrosine phosphatase activity"/>
    <property type="evidence" value="ECO:0007669"/>
    <property type="project" value="UniProtKB-EC"/>
</dbReference>
<dbReference type="InterPro" id="IPR000340">
    <property type="entry name" value="Dual-sp_phosphatase_cat-dom"/>
</dbReference>
<evidence type="ECO:0000313" key="7">
    <source>
        <dbReference type="EMBL" id="KAK3242311.1"/>
    </source>
</evidence>
<evidence type="ECO:0000256" key="1">
    <source>
        <dbReference type="ARBA" id="ARBA00008601"/>
    </source>
</evidence>
<reference evidence="7 8" key="1">
    <citation type="journal article" date="2015" name="Genome Biol. Evol.">
        <title>Comparative Genomics of a Bacterivorous Green Alga Reveals Evolutionary Causalities and Consequences of Phago-Mixotrophic Mode of Nutrition.</title>
        <authorList>
            <person name="Burns J.A."/>
            <person name="Paasch A."/>
            <person name="Narechania A."/>
            <person name="Kim E."/>
        </authorList>
    </citation>
    <scope>NUCLEOTIDE SEQUENCE [LARGE SCALE GENOMIC DNA]</scope>
    <source>
        <strain evidence="7 8">PLY_AMNH</strain>
    </source>
</reference>